<dbReference type="AlphaFoldDB" id="A0A815DQX1"/>
<organism evidence="2 3">
    <name type="scientific">Adineta steineri</name>
    <dbReference type="NCBI Taxonomy" id="433720"/>
    <lineage>
        <taxon>Eukaryota</taxon>
        <taxon>Metazoa</taxon>
        <taxon>Spiralia</taxon>
        <taxon>Gnathifera</taxon>
        <taxon>Rotifera</taxon>
        <taxon>Eurotatoria</taxon>
        <taxon>Bdelloidea</taxon>
        <taxon>Adinetida</taxon>
        <taxon>Adinetidae</taxon>
        <taxon>Adineta</taxon>
    </lineage>
</organism>
<accession>A0A815DQX1</accession>
<feature type="compositionally biased region" description="Polar residues" evidence="1">
    <location>
        <begin position="390"/>
        <end position="401"/>
    </location>
</feature>
<feature type="compositionally biased region" description="Polar residues" evidence="1">
    <location>
        <begin position="300"/>
        <end position="319"/>
    </location>
</feature>
<protein>
    <submittedName>
        <fullName evidence="2">Uncharacterized protein</fullName>
    </submittedName>
</protein>
<feature type="compositionally biased region" description="Polar residues" evidence="1">
    <location>
        <begin position="431"/>
        <end position="442"/>
    </location>
</feature>
<feature type="compositionally biased region" description="Low complexity" evidence="1">
    <location>
        <begin position="185"/>
        <end position="198"/>
    </location>
</feature>
<evidence type="ECO:0000313" key="3">
    <source>
        <dbReference type="Proteomes" id="UP000663845"/>
    </source>
</evidence>
<feature type="compositionally biased region" description="Polar residues" evidence="1">
    <location>
        <begin position="199"/>
        <end position="214"/>
    </location>
</feature>
<feature type="compositionally biased region" description="Basic and acidic residues" evidence="1">
    <location>
        <begin position="907"/>
        <end position="920"/>
    </location>
</feature>
<sequence length="937" mass="97950">MTNNVTGKIGNNGNIVYDTGNEIHHGNQRVGTSATEIELLDDIPPPIGAGKTTAEHNVSDRARVSDTQAISSSIDKQQQQQQQQSNNYHTLSLNRAQPTAHVVYQDENDQQLGSAVDKLLQKYAPDAMPQHLPNKTTSRQPPAQSNISTAYDQPILSSFQTNTQPSATTAHNYSTVIRPNTGSLPQSQPQMNNNMQSSTYPRASNNYNNFQHNIPQPQQQQPQSKPAVTIKTKNNQVTQVVPGKLYTLDDDPLHLLFDKQNPVSSNSYPSVQQPSSFQSTFQPSANNQNIQDPLSSLFTNTSQRYPQQSGSITTDSNPNGMHPFDLGNLIKRVQEDYLREIQPFVSSVKFVEKDKEFGQNLNDIGFTTPVTVRKGFTRQADDILRRSFGTKGNQQKSANRYESNDYSDYDDDIRGIRTTDRQNPLKKFDSKQSFTSVTSASTHDSDYDDQNISLNTRKKRANVHDQGTSPPPKLRQTNTQSQAQRSSGTTATKFAKRISSGPRTSSPGSESSNSHDDYTATYNEHEPYASSRGNPSESIGAIATKSPLVQVGNAGARDRNTTSNQGQQRSEDIHPTPPTIRPPTNSQTLKRNDSQDSDISSRSDQVSESDDEPPPPPKPVTSAAAAPAPTARDAAANKPATGRDAVAAAGAPTARDAAASKPATGRDAVAAAGAPTARDAAASKPATGRDAVAAAGAPTARDAAASKPATGRDAVAAAGAPTARDAAASKPATGRDAVAAAGAPAPTARDAAASKPATGRDAVAAAGAPAPTARDAAASKPATGRDAVAAAGAPAPTARDAANNKPAGAPAPTARDAANNKPAGAPAPTARDAANNKPAGAPAPTARDAANNKPAGAPAPTARDAANNKPAGAPAPTARDAAGATPAAAASQGATGTAASTGSTRLFHTDGDNKGKRSIKDAPAAFGNKLKALFQRK</sequence>
<dbReference type="EMBL" id="CAJNOG010000561">
    <property type="protein sequence ID" value="CAF1296955.1"/>
    <property type="molecule type" value="Genomic_DNA"/>
</dbReference>
<feature type="compositionally biased region" description="Polar residues" evidence="1">
    <location>
        <begin position="65"/>
        <end position="76"/>
    </location>
</feature>
<feature type="region of interest" description="Disordered" evidence="1">
    <location>
        <begin position="386"/>
        <end position="520"/>
    </location>
</feature>
<gene>
    <name evidence="2" type="ORF">JYZ213_LOCUS32096</name>
</gene>
<feature type="compositionally biased region" description="Low complexity" evidence="1">
    <location>
        <begin position="620"/>
        <end position="904"/>
    </location>
</feature>
<feature type="region of interest" description="Disordered" evidence="1">
    <location>
        <begin position="300"/>
        <end position="320"/>
    </location>
</feature>
<feature type="region of interest" description="Disordered" evidence="1">
    <location>
        <begin position="45"/>
        <end position="87"/>
    </location>
</feature>
<feature type="compositionally biased region" description="Low complexity" evidence="1">
    <location>
        <begin position="267"/>
        <end position="284"/>
    </location>
</feature>
<reference evidence="2" key="1">
    <citation type="submission" date="2021-02" db="EMBL/GenBank/DDBJ databases">
        <authorList>
            <person name="Nowell W R."/>
        </authorList>
    </citation>
    <scope>NUCLEOTIDE SEQUENCE</scope>
</reference>
<feature type="region of interest" description="Disordered" evidence="1">
    <location>
        <begin position="257"/>
        <end position="288"/>
    </location>
</feature>
<proteinExistence type="predicted"/>
<evidence type="ECO:0000256" key="1">
    <source>
        <dbReference type="SAM" id="MobiDB-lite"/>
    </source>
</evidence>
<feature type="compositionally biased region" description="Low complexity" evidence="1">
    <location>
        <begin position="597"/>
        <end position="606"/>
    </location>
</feature>
<feature type="region of interest" description="Disordered" evidence="1">
    <location>
        <begin position="176"/>
        <end position="235"/>
    </location>
</feature>
<feature type="compositionally biased region" description="Polar residues" evidence="1">
    <location>
        <begin position="475"/>
        <end position="492"/>
    </location>
</feature>
<dbReference type="Proteomes" id="UP000663845">
    <property type="component" value="Unassembled WGS sequence"/>
</dbReference>
<feature type="region of interest" description="Disordered" evidence="1">
    <location>
        <begin position="547"/>
        <end position="922"/>
    </location>
</feature>
<feature type="compositionally biased region" description="Polar residues" evidence="1">
    <location>
        <begin position="501"/>
        <end position="512"/>
    </location>
</feature>
<comment type="caution">
    <text evidence="2">The sequence shown here is derived from an EMBL/GenBank/DDBJ whole genome shotgun (WGS) entry which is preliminary data.</text>
</comment>
<feature type="compositionally biased region" description="Basic and acidic residues" evidence="1">
    <location>
        <begin position="53"/>
        <end position="64"/>
    </location>
</feature>
<name>A0A815DQX1_9BILA</name>
<evidence type="ECO:0000313" key="2">
    <source>
        <dbReference type="EMBL" id="CAF1296955.1"/>
    </source>
</evidence>